<dbReference type="Pfam" id="PF13363">
    <property type="entry name" value="BetaGal_dom3"/>
    <property type="match status" value="1"/>
</dbReference>
<dbReference type="InterPro" id="IPR008979">
    <property type="entry name" value="Galactose-bd-like_sf"/>
</dbReference>
<dbReference type="Gene3D" id="2.60.120.260">
    <property type="entry name" value="Galactose-binding domain-like"/>
    <property type="match status" value="2"/>
</dbReference>
<evidence type="ECO:0000259" key="3">
    <source>
        <dbReference type="SMART" id="SM01029"/>
    </source>
</evidence>
<dbReference type="InterPro" id="IPR025300">
    <property type="entry name" value="BetaGal_jelly_roll_dom"/>
</dbReference>
<protein>
    <recommendedName>
        <fullName evidence="3">Beta-galactosidase domain-containing protein</fullName>
    </recommendedName>
</protein>
<dbReference type="InterPro" id="IPR025972">
    <property type="entry name" value="BetaGal_dom3"/>
</dbReference>
<evidence type="ECO:0000256" key="1">
    <source>
        <dbReference type="ARBA" id="ARBA00022801"/>
    </source>
</evidence>
<dbReference type="SMART" id="SM01029">
    <property type="entry name" value="BetaGal_dom2"/>
    <property type="match status" value="1"/>
</dbReference>
<dbReference type="Proteomes" id="UP000006352">
    <property type="component" value="Unassembled WGS sequence"/>
</dbReference>
<name>J4IA50_9APHY</name>
<dbReference type="SUPFAM" id="SSF51011">
    <property type="entry name" value="Glycosyl hydrolase domain"/>
    <property type="match status" value="1"/>
</dbReference>
<reference evidence="4 5" key="1">
    <citation type="journal article" date="2012" name="Appl. Environ. Microbiol.">
        <title>Short-read sequencing for genomic analysis of the brown rot fungus Fibroporia radiculosa.</title>
        <authorList>
            <person name="Tang J.D."/>
            <person name="Perkins A.D."/>
            <person name="Sonstegard T.S."/>
            <person name="Schroeder S.G."/>
            <person name="Burgess S.C."/>
            <person name="Diehl S.V."/>
        </authorList>
    </citation>
    <scope>NUCLEOTIDE SEQUENCE [LARGE SCALE GENOMIC DNA]</scope>
    <source>
        <strain evidence="4 5">TFFH 294</strain>
    </source>
</reference>
<dbReference type="HOGENOM" id="CLU_005732_1_0_1"/>
<organism evidence="4 5">
    <name type="scientific">Fibroporia radiculosa</name>
    <dbReference type="NCBI Taxonomy" id="599839"/>
    <lineage>
        <taxon>Eukaryota</taxon>
        <taxon>Fungi</taxon>
        <taxon>Dikarya</taxon>
        <taxon>Basidiomycota</taxon>
        <taxon>Agaricomycotina</taxon>
        <taxon>Agaricomycetes</taxon>
        <taxon>Polyporales</taxon>
        <taxon>Fibroporiaceae</taxon>
        <taxon>Fibroporia</taxon>
    </lineage>
</organism>
<dbReference type="AlphaFoldDB" id="J4IA50"/>
<dbReference type="RefSeq" id="XP_012181579.1">
    <property type="nucleotide sequence ID" value="XM_012326189.1"/>
</dbReference>
<dbReference type="InterPro" id="IPR037110">
    <property type="entry name" value="Betagal_dom2_sf"/>
</dbReference>
<dbReference type="InterPro" id="IPR036833">
    <property type="entry name" value="BetaGal_dom3_sf"/>
</dbReference>
<dbReference type="SUPFAM" id="SSF117100">
    <property type="entry name" value="Beta-galactosidase LacA, domain 3"/>
    <property type="match status" value="1"/>
</dbReference>
<dbReference type="GO" id="GO:0004565">
    <property type="term" value="F:beta-galactosidase activity"/>
    <property type="evidence" value="ECO:0007669"/>
    <property type="project" value="UniProtKB-ARBA"/>
</dbReference>
<dbReference type="OrthoDB" id="1657402at2759"/>
<dbReference type="SUPFAM" id="SSF49785">
    <property type="entry name" value="Galactose-binding domain-like"/>
    <property type="match status" value="2"/>
</dbReference>
<accession>J4IA50</accession>
<proteinExistence type="predicted"/>
<feature type="domain" description="Beta-galactosidase" evidence="3">
    <location>
        <begin position="2"/>
        <end position="174"/>
    </location>
</feature>
<dbReference type="GeneID" id="24097207"/>
<keyword evidence="5" id="KW-1185">Reference proteome</keyword>
<dbReference type="Pfam" id="PF10435">
    <property type="entry name" value="BetaGal_dom2"/>
    <property type="match status" value="1"/>
</dbReference>
<dbReference type="Gene3D" id="2.102.20.10">
    <property type="entry name" value="Beta-galactosidase, domain 2"/>
    <property type="match status" value="1"/>
</dbReference>
<gene>
    <name evidence="4" type="ORF">FIBRA_04385</name>
</gene>
<dbReference type="EMBL" id="HE797074">
    <property type="protein sequence ID" value="CCM02296.1"/>
    <property type="molecule type" value="Genomic_DNA"/>
</dbReference>
<evidence type="ECO:0000313" key="5">
    <source>
        <dbReference type="Proteomes" id="UP000006352"/>
    </source>
</evidence>
<evidence type="ECO:0000256" key="2">
    <source>
        <dbReference type="ARBA" id="ARBA00023295"/>
    </source>
</evidence>
<sequence length="637" mass="68109">MPGVTVTGSETYVTWLRNPDTAAGFFIARQSNSSSLADTTFRISVPTSEGTLSLPRTFDAIALNGRESKVLVTDYTYGTNSHVLYSTASVLFAGTIGSRDVLFLYGDSDESSEVALTLSGNGVRGETTGVSFGSADIGEYSTITLLSGITGLLPLWESDTQLVYYADPITAATFWAPAIPTNPAADFANYWQFGTNTTALVGGPYLVRNASIEGSTLALRGDLNRSVTLTVVAPDEVTSVSWNGATVNTASLTGGVLVGYLNMGTSLSSVNAPTLTGWRYNNSLPEVLASFSDADWLIANHTTTNIMPGMLYGSGQVLFGVYICLDFEWGPFLTNSIQGCDYGYCENIVLWRGHFTGTGSETSVNLTINGGTAFAASVWINDQFISSTWDVNAEQTTLVYTFPEGSVRVGEDNVVTVIQDGMGNDESPNGIISESLTITFLSSLPEKSPRGIPGFLLNGGNFTEWRVQGKLGGYTDYPDKVRGVLNEGGLYGEREGWHLPGYDTSEWTERDLSEGLPSGAPGVGFFVTTFNLSVPAETDTLMSFQFDTTNQTYRATLFVNGWNYGKRVANIGPQTKFPVPQGILNYQGLNTVAVAIWALEDTPVSPTLALVVDNVMEGGVGPIAINNPAWSPRGTAL</sequence>
<dbReference type="Pfam" id="PF13364">
    <property type="entry name" value="BetaGal_ABD2"/>
    <property type="match status" value="2"/>
</dbReference>
<keyword evidence="2" id="KW-0326">Glycosidase</keyword>
<evidence type="ECO:0000313" key="4">
    <source>
        <dbReference type="EMBL" id="CCM02296.1"/>
    </source>
</evidence>
<dbReference type="STRING" id="599839.J4IA50"/>
<keyword evidence="1" id="KW-0378">Hydrolase</keyword>
<dbReference type="Gene3D" id="2.60.390.10">
    <property type="entry name" value="Beta-galactosidase, domain 3"/>
    <property type="match status" value="1"/>
</dbReference>
<dbReference type="InterPro" id="IPR018954">
    <property type="entry name" value="Betagal_dom2"/>
</dbReference>
<dbReference type="InParanoid" id="J4IA50"/>